<evidence type="ECO:0000313" key="8">
    <source>
        <dbReference type="Proteomes" id="UP000318834"/>
    </source>
</evidence>
<evidence type="ECO:0000256" key="3">
    <source>
        <dbReference type="ARBA" id="ARBA00023134"/>
    </source>
</evidence>
<dbReference type="GO" id="GO:0005524">
    <property type="term" value="F:ATP binding"/>
    <property type="evidence" value="ECO:0007669"/>
    <property type="project" value="UniProtKB-UniRule"/>
</dbReference>
<dbReference type="InterPro" id="IPR053931">
    <property type="entry name" value="RapZ_C"/>
</dbReference>
<evidence type="ECO:0000256" key="4">
    <source>
        <dbReference type="HAMAP-Rule" id="MF_00636"/>
    </source>
</evidence>
<evidence type="ECO:0000313" key="7">
    <source>
        <dbReference type="EMBL" id="TMI76222.1"/>
    </source>
</evidence>
<reference evidence="7 8" key="1">
    <citation type="journal article" date="2019" name="Nat. Microbiol.">
        <title>Mediterranean grassland soil C-N compound turnover is dependent on rainfall and depth, and is mediated by genomically divergent microorganisms.</title>
        <authorList>
            <person name="Diamond S."/>
            <person name="Andeer P.F."/>
            <person name="Li Z."/>
            <person name="Crits-Christoph A."/>
            <person name="Burstein D."/>
            <person name="Anantharaman K."/>
            <person name="Lane K.R."/>
            <person name="Thomas B.C."/>
            <person name="Pan C."/>
            <person name="Northen T.R."/>
            <person name="Banfield J.F."/>
        </authorList>
    </citation>
    <scope>NUCLEOTIDE SEQUENCE [LARGE SCALE GENOMIC DNA]</scope>
    <source>
        <strain evidence="7">NP_8</strain>
    </source>
</reference>
<dbReference type="NCBIfam" id="NF003828">
    <property type="entry name" value="PRK05416.1"/>
    <property type="match status" value="1"/>
</dbReference>
<dbReference type="SUPFAM" id="SSF52540">
    <property type="entry name" value="P-loop containing nucleoside triphosphate hydrolases"/>
    <property type="match status" value="1"/>
</dbReference>
<dbReference type="HAMAP" id="MF_00636">
    <property type="entry name" value="RapZ_like"/>
    <property type="match status" value="1"/>
</dbReference>
<name>A0A537IYU0_9BACT</name>
<keyword evidence="1 4" id="KW-0547">Nucleotide-binding</keyword>
<dbReference type="PIRSF" id="PIRSF005052">
    <property type="entry name" value="P-loopkin"/>
    <property type="match status" value="1"/>
</dbReference>
<evidence type="ECO:0000256" key="2">
    <source>
        <dbReference type="ARBA" id="ARBA00022840"/>
    </source>
</evidence>
<keyword evidence="3 4" id="KW-0342">GTP-binding</keyword>
<feature type="binding site" evidence="4">
    <location>
        <begin position="11"/>
        <end position="18"/>
    </location>
    <ligand>
        <name>ATP</name>
        <dbReference type="ChEBI" id="CHEBI:30616"/>
    </ligand>
</feature>
<dbReference type="Gene3D" id="3.40.50.300">
    <property type="entry name" value="P-loop containing nucleotide triphosphate hydrolases"/>
    <property type="match status" value="1"/>
</dbReference>
<dbReference type="GO" id="GO:0005525">
    <property type="term" value="F:GTP binding"/>
    <property type="evidence" value="ECO:0007669"/>
    <property type="project" value="UniProtKB-UniRule"/>
</dbReference>
<dbReference type="Proteomes" id="UP000318834">
    <property type="component" value="Unassembled WGS sequence"/>
</dbReference>
<dbReference type="InterPro" id="IPR027417">
    <property type="entry name" value="P-loop_NTPase"/>
</dbReference>
<dbReference type="InterPro" id="IPR005337">
    <property type="entry name" value="RapZ-like"/>
</dbReference>
<protein>
    <submittedName>
        <fullName evidence="7">RNase adapter RapZ</fullName>
    </submittedName>
</protein>
<dbReference type="PANTHER" id="PTHR30448:SF0">
    <property type="entry name" value="RNASE ADAPTER PROTEIN RAPZ"/>
    <property type="match status" value="1"/>
</dbReference>
<proteinExistence type="inferred from homology"/>
<dbReference type="AlphaFoldDB" id="A0A537IYU0"/>
<feature type="domain" description="RapZ-like N-terminal" evidence="5">
    <location>
        <begin position="5"/>
        <end position="157"/>
    </location>
</feature>
<sequence>MADLQFVIITGLSGAGKSNAMKVFEDLGFFCVDNLPPALLPKFAELCLQSEGRVRRAALAIDVRGGEFFNDLFTSLSHLETMSLDYVILFLDAADDVLVRRFEETRRKHPLAQAGGIMDGIRAERHRLEAVKEKADKIIDTSALSVRELRNTIVDAFVRGPDAATLTITVISFGFKYGIPLDADLVFDVRFLPNPHYDESLRPLPGSSPQIRSFVLGAPATQEFMRHLTPLMDYLLPHYVEEGKAHLTVALGCTGGKHRSVVLADELAEYLSRGGYRVTVRHRDIGKE</sequence>
<evidence type="ECO:0000259" key="6">
    <source>
        <dbReference type="Pfam" id="PF22740"/>
    </source>
</evidence>
<dbReference type="Pfam" id="PF22740">
    <property type="entry name" value="PapZ_C"/>
    <property type="match status" value="1"/>
</dbReference>
<feature type="binding site" evidence="4">
    <location>
        <begin position="62"/>
        <end position="65"/>
    </location>
    <ligand>
        <name>GTP</name>
        <dbReference type="ChEBI" id="CHEBI:37565"/>
    </ligand>
</feature>
<dbReference type="EMBL" id="VBAP01000027">
    <property type="protein sequence ID" value="TMI76222.1"/>
    <property type="molecule type" value="Genomic_DNA"/>
</dbReference>
<comment type="caution">
    <text evidence="7">The sequence shown here is derived from an EMBL/GenBank/DDBJ whole genome shotgun (WGS) entry which is preliminary data.</text>
</comment>
<keyword evidence="2 4" id="KW-0067">ATP-binding</keyword>
<evidence type="ECO:0000256" key="1">
    <source>
        <dbReference type="ARBA" id="ARBA00022741"/>
    </source>
</evidence>
<dbReference type="PANTHER" id="PTHR30448">
    <property type="entry name" value="RNASE ADAPTER PROTEIN RAPZ"/>
    <property type="match status" value="1"/>
</dbReference>
<feature type="domain" description="RapZ C-terminal" evidence="6">
    <location>
        <begin position="166"/>
        <end position="285"/>
    </location>
</feature>
<dbReference type="InterPro" id="IPR053930">
    <property type="entry name" value="RapZ-like_N"/>
</dbReference>
<evidence type="ECO:0000259" key="5">
    <source>
        <dbReference type="Pfam" id="PF03668"/>
    </source>
</evidence>
<organism evidence="7 8">
    <name type="scientific">Candidatus Segetimicrobium genomatis</name>
    <dbReference type="NCBI Taxonomy" id="2569760"/>
    <lineage>
        <taxon>Bacteria</taxon>
        <taxon>Bacillati</taxon>
        <taxon>Candidatus Sysuimicrobiota</taxon>
        <taxon>Candidatus Sysuimicrobiia</taxon>
        <taxon>Candidatus Sysuimicrobiales</taxon>
        <taxon>Candidatus Segetimicrobiaceae</taxon>
        <taxon>Candidatus Segetimicrobium</taxon>
    </lineage>
</organism>
<dbReference type="Pfam" id="PF03668">
    <property type="entry name" value="RapZ-like_N"/>
    <property type="match status" value="1"/>
</dbReference>
<accession>A0A537IYU0</accession>
<gene>
    <name evidence="7" type="primary">rapZ</name>
    <name evidence="7" type="ORF">E6H05_04280</name>
</gene>